<dbReference type="SUPFAM" id="SSF46689">
    <property type="entry name" value="Homeodomain-like"/>
    <property type="match status" value="1"/>
</dbReference>
<dbReference type="InterPro" id="IPR009057">
    <property type="entry name" value="Homeodomain-like_sf"/>
</dbReference>
<keyword evidence="5" id="KW-0067">ATP-binding</keyword>
<dbReference type="Gene3D" id="1.10.8.60">
    <property type="match status" value="1"/>
</dbReference>
<dbReference type="Pfam" id="PF00158">
    <property type="entry name" value="Sigma54_activat"/>
    <property type="match status" value="1"/>
</dbReference>
<dbReference type="SMART" id="SM00382">
    <property type="entry name" value="AAA"/>
    <property type="match status" value="1"/>
</dbReference>
<dbReference type="SUPFAM" id="SSF52172">
    <property type="entry name" value="CheY-like"/>
    <property type="match status" value="1"/>
</dbReference>
<dbReference type="FunFam" id="1.10.8.60:FF:000014">
    <property type="entry name" value="DNA-binding transcriptional regulator NtrC"/>
    <property type="match status" value="1"/>
</dbReference>
<evidence type="ECO:0000256" key="10">
    <source>
        <dbReference type="PROSITE-ProRule" id="PRU00169"/>
    </source>
</evidence>
<dbReference type="GO" id="GO:0043565">
    <property type="term" value="F:sequence-specific DNA binding"/>
    <property type="evidence" value="ECO:0007669"/>
    <property type="project" value="InterPro"/>
</dbReference>
<comment type="caution">
    <text evidence="13">The sequence shown here is derived from an EMBL/GenBank/DDBJ whole genome shotgun (WGS) entry which is preliminary data.</text>
</comment>
<dbReference type="Pfam" id="PF00072">
    <property type="entry name" value="Response_reg"/>
    <property type="match status" value="1"/>
</dbReference>
<evidence type="ECO:0000256" key="5">
    <source>
        <dbReference type="ARBA" id="ARBA00022840"/>
    </source>
</evidence>
<keyword evidence="6" id="KW-0805">Transcription regulation</keyword>
<dbReference type="FunFam" id="3.40.50.300:FF:000006">
    <property type="entry name" value="DNA-binding transcriptional regulator NtrC"/>
    <property type="match status" value="1"/>
</dbReference>
<evidence type="ECO:0000256" key="8">
    <source>
        <dbReference type="ARBA" id="ARBA00023159"/>
    </source>
</evidence>
<dbReference type="SMART" id="SM00448">
    <property type="entry name" value="REC"/>
    <property type="match status" value="1"/>
</dbReference>
<keyword evidence="3 10" id="KW-0597">Phosphoprotein</keyword>
<dbReference type="PANTHER" id="PTHR32071">
    <property type="entry name" value="TRANSCRIPTIONAL REGULATORY PROTEIN"/>
    <property type="match status" value="1"/>
</dbReference>
<keyword evidence="4" id="KW-0547">Nucleotide-binding</keyword>
<dbReference type="Gene3D" id="1.10.10.60">
    <property type="entry name" value="Homeodomain-like"/>
    <property type="match status" value="1"/>
</dbReference>
<name>A0A9D5JSG4_9BACT</name>
<gene>
    <name evidence="13" type="ORF">GF339_02500</name>
</gene>
<dbReference type="Proteomes" id="UP000649604">
    <property type="component" value="Unassembled WGS sequence"/>
</dbReference>
<evidence type="ECO:0000256" key="4">
    <source>
        <dbReference type="ARBA" id="ARBA00022741"/>
    </source>
</evidence>
<evidence type="ECO:0000256" key="2">
    <source>
        <dbReference type="ARBA" id="ARBA00022490"/>
    </source>
</evidence>
<dbReference type="FunFam" id="3.40.50.2300:FF:000018">
    <property type="entry name" value="DNA-binding transcriptional regulator NtrC"/>
    <property type="match status" value="1"/>
</dbReference>
<dbReference type="Gene3D" id="3.40.50.2300">
    <property type="match status" value="1"/>
</dbReference>
<dbReference type="PROSITE" id="PS50045">
    <property type="entry name" value="SIGMA54_INTERACT_4"/>
    <property type="match status" value="1"/>
</dbReference>
<dbReference type="InterPro" id="IPR025662">
    <property type="entry name" value="Sigma_54_int_dom_ATP-bd_1"/>
</dbReference>
<dbReference type="PROSITE" id="PS00675">
    <property type="entry name" value="SIGMA54_INTERACT_1"/>
    <property type="match status" value="1"/>
</dbReference>
<keyword evidence="2" id="KW-0963">Cytoplasm</keyword>
<evidence type="ECO:0000313" key="14">
    <source>
        <dbReference type="Proteomes" id="UP000649604"/>
    </source>
</evidence>
<dbReference type="InterPro" id="IPR001789">
    <property type="entry name" value="Sig_transdc_resp-reg_receiver"/>
</dbReference>
<dbReference type="AlphaFoldDB" id="A0A9D5JSG4"/>
<evidence type="ECO:0000313" key="13">
    <source>
        <dbReference type="EMBL" id="MBD3323424.1"/>
    </source>
</evidence>
<dbReference type="GO" id="GO:0000160">
    <property type="term" value="P:phosphorelay signal transduction system"/>
    <property type="evidence" value="ECO:0007669"/>
    <property type="project" value="InterPro"/>
</dbReference>
<comment type="subcellular location">
    <subcellularLocation>
        <location evidence="1">Cytoplasm</location>
    </subcellularLocation>
</comment>
<dbReference type="InterPro" id="IPR002078">
    <property type="entry name" value="Sigma_54_int"/>
</dbReference>
<feature type="modified residue" description="4-aspartylphosphate" evidence="10">
    <location>
        <position position="56"/>
    </location>
</feature>
<dbReference type="Pfam" id="PF25601">
    <property type="entry name" value="AAA_lid_14"/>
    <property type="match status" value="1"/>
</dbReference>
<evidence type="ECO:0000256" key="1">
    <source>
        <dbReference type="ARBA" id="ARBA00004496"/>
    </source>
</evidence>
<dbReference type="PROSITE" id="PS50110">
    <property type="entry name" value="RESPONSE_REGULATORY"/>
    <property type="match status" value="1"/>
</dbReference>
<sequence>MTEQPCKILVLDDEPDMAENLERILQSGGYETIVETDETKALALIEHEQPDLLLTDLRMPEIDGMTLLEQIKTRQWDIPVIMLTGYASVDSAVEAMKKGAADYLSKPFAPEELLLKIRKALDWDRLQQENRYLRERIEHQERSEGIIGQHPSLLNVLKMVKKVARTDSRVLLVGESGTGKELIAQTIHRQSSRRDKPFFAVNCGALTESILESELFGHERGAFTGAIATKKGIFEAAKGGTLFLDEIGETALSFQTKLLRVVEKEEFFRVGGTHPIKTDVRLIAATNQDLHQAIQNSRFREDLFYRLSVVQIHLPPLRERREDIPLLSAHFLGIHSQKIAKKVKGIHPDVMTMLMQYPWPGNIRELQNVIERAVIMVDPDHEIAPEHLPFNLLPEDIPTTEAAPPDSQAPAEALKMAEREIIINTLKACDWNRSLAAKKLGIGRRTLYDKLARLGISLKPNL</sequence>
<keyword evidence="7" id="KW-0238">DNA-binding</keyword>
<dbReference type="SUPFAM" id="SSF52540">
    <property type="entry name" value="P-loop containing nucleoside triphosphate hydrolases"/>
    <property type="match status" value="1"/>
</dbReference>
<dbReference type="GO" id="GO:0005737">
    <property type="term" value="C:cytoplasm"/>
    <property type="evidence" value="ECO:0007669"/>
    <property type="project" value="UniProtKB-SubCell"/>
</dbReference>
<keyword evidence="9" id="KW-0804">Transcription</keyword>
<evidence type="ECO:0000259" key="12">
    <source>
        <dbReference type="PROSITE" id="PS50110"/>
    </source>
</evidence>
<dbReference type="GO" id="GO:0005524">
    <property type="term" value="F:ATP binding"/>
    <property type="evidence" value="ECO:0007669"/>
    <property type="project" value="UniProtKB-KW"/>
</dbReference>
<feature type="domain" description="Response regulatory" evidence="12">
    <location>
        <begin position="7"/>
        <end position="121"/>
    </location>
</feature>
<dbReference type="InterPro" id="IPR003593">
    <property type="entry name" value="AAA+_ATPase"/>
</dbReference>
<dbReference type="InterPro" id="IPR002197">
    <property type="entry name" value="HTH_Fis"/>
</dbReference>
<dbReference type="GO" id="GO:0006355">
    <property type="term" value="P:regulation of DNA-templated transcription"/>
    <property type="evidence" value="ECO:0007669"/>
    <property type="project" value="InterPro"/>
</dbReference>
<accession>A0A9D5JSG4</accession>
<evidence type="ECO:0000256" key="7">
    <source>
        <dbReference type="ARBA" id="ARBA00023125"/>
    </source>
</evidence>
<evidence type="ECO:0000256" key="6">
    <source>
        <dbReference type="ARBA" id="ARBA00023015"/>
    </source>
</evidence>
<protein>
    <submittedName>
        <fullName evidence="13">Response regulator</fullName>
    </submittedName>
</protein>
<dbReference type="PRINTS" id="PR01590">
    <property type="entry name" value="HTHFIS"/>
</dbReference>
<dbReference type="CDD" id="cd00009">
    <property type="entry name" value="AAA"/>
    <property type="match status" value="1"/>
</dbReference>
<reference evidence="13" key="1">
    <citation type="submission" date="2019-11" db="EMBL/GenBank/DDBJ databases">
        <title>Microbial mats filling the niche in hypersaline microbial mats.</title>
        <authorList>
            <person name="Wong H.L."/>
            <person name="Macleod F.I."/>
            <person name="White R.A. III"/>
            <person name="Burns B.P."/>
        </authorList>
    </citation>
    <scope>NUCLEOTIDE SEQUENCE</scope>
    <source>
        <strain evidence="13">Rbin_158</strain>
    </source>
</reference>
<evidence type="ECO:0000259" key="11">
    <source>
        <dbReference type="PROSITE" id="PS50045"/>
    </source>
</evidence>
<evidence type="ECO:0000256" key="3">
    <source>
        <dbReference type="ARBA" id="ARBA00022553"/>
    </source>
</evidence>
<keyword evidence="8" id="KW-0010">Activator</keyword>
<dbReference type="InterPro" id="IPR058031">
    <property type="entry name" value="AAA_lid_NorR"/>
</dbReference>
<dbReference type="Pfam" id="PF02954">
    <property type="entry name" value="HTH_8"/>
    <property type="match status" value="1"/>
</dbReference>
<dbReference type="InterPro" id="IPR027417">
    <property type="entry name" value="P-loop_NTPase"/>
</dbReference>
<organism evidence="13 14">
    <name type="scientific">candidate division KSB3 bacterium</name>
    <dbReference type="NCBI Taxonomy" id="2044937"/>
    <lineage>
        <taxon>Bacteria</taxon>
        <taxon>candidate division KSB3</taxon>
    </lineage>
</organism>
<feature type="domain" description="Sigma-54 factor interaction" evidence="11">
    <location>
        <begin position="146"/>
        <end position="375"/>
    </location>
</feature>
<dbReference type="EMBL" id="WJJP01000075">
    <property type="protein sequence ID" value="MBD3323424.1"/>
    <property type="molecule type" value="Genomic_DNA"/>
</dbReference>
<evidence type="ECO:0000256" key="9">
    <source>
        <dbReference type="ARBA" id="ARBA00023163"/>
    </source>
</evidence>
<dbReference type="InterPro" id="IPR025944">
    <property type="entry name" value="Sigma_54_int_dom_CS"/>
</dbReference>
<dbReference type="PROSITE" id="PS00688">
    <property type="entry name" value="SIGMA54_INTERACT_3"/>
    <property type="match status" value="1"/>
</dbReference>
<dbReference type="Gene3D" id="3.40.50.300">
    <property type="entry name" value="P-loop containing nucleotide triphosphate hydrolases"/>
    <property type="match status" value="1"/>
</dbReference>
<proteinExistence type="predicted"/>
<dbReference type="InterPro" id="IPR011006">
    <property type="entry name" value="CheY-like_superfamily"/>
</dbReference>